<dbReference type="GO" id="GO:0003951">
    <property type="term" value="F:NAD+ kinase activity"/>
    <property type="evidence" value="ECO:0007669"/>
    <property type="project" value="UniProtKB-UniRule"/>
</dbReference>
<dbReference type="PANTHER" id="PTHR20275">
    <property type="entry name" value="NAD KINASE"/>
    <property type="match status" value="1"/>
</dbReference>
<dbReference type="HAMAP" id="MF_00361">
    <property type="entry name" value="NAD_kinase"/>
    <property type="match status" value="1"/>
</dbReference>
<dbReference type="AlphaFoldDB" id="A0A9X7VWM4"/>
<evidence type="ECO:0000313" key="10">
    <source>
        <dbReference type="Proteomes" id="UP000663505"/>
    </source>
</evidence>
<feature type="binding site" evidence="8">
    <location>
        <begin position="178"/>
        <end position="183"/>
    </location>
    <ligand>
        <name>NAD(+)</name>
        <dbReference type="ChEBI" id="CHEBI:57540"/>
    </ligand>
</feature>
<keyword evidence="6 8" id="KW-0520">NAD</keyword>
<dbReference type="Pfam" id="PF01513">
    <property type="entry name" value="NAD_kinase"/>
    <property type="match status" value="1"/>
</dbReference>
<dbReference type="GO" id="GO:0005524">
    <property type="term" value="F:ATP binding"/>
    <property type="evidence" value="ECO:0007669"/>
    <property type="project" value="UniProtKB-KW"/>
</dbReference>
<dbReference type="KEGG" id="afx:JZ786_15115"/>
<evidence type="ECO:0000256" key="1">
    <source>
        <dbReference type="ARBA" id="ARBA00022679"/>
    </source>
</evidence>
<keyword evidence="3 8" id="KW-0418">Kinase</keyword>
<keyword evidence="4 8" id="KW-0067">ATP-binding</keyword>
<evidence type="ECO:0000256" key="2">
    <source>
        <dbReference type="ARBA" id="ARBA00022741"/>
    </source>
</evidence>
<dbReference type="InterPro" id="IPR017438">
    <property type="entry name" value="ATP-NAD_kinase_N"/>
</dbReference>
<evidence type="ECO:0000313" key="9">
    <source>
        <dbReference type="EMBL" id="QSO45867.1"/>
    </source>
</evidence>
<dbReference type="GO" id="GO:0051287">
    <property type="term" value="F:NAD binding"/>
    <property type="evidence" value="ECO:0007669"/>
    <property type="project" value="UniProtKB-ARBA"/>
</dbReference>
<dbReference type="Gene3D" id="2.60.200.30">
    <property type="entry name" value="Probable inorganic polyphosphate/atp-NAD kinase, domain 2"/>
    <property type="match status" value="1"/>
</dbReference>
<feature type="binding site" evidence="8">
    <location>
        <begin position="63"/>
        <end position="64"/>
    </location>
    <ligand>
        <name>NAD(+)</name>
        <dbReference type="ChEBI" id="CHEBI:57540"/>
    </ligand>
</feature>
<comment type="caution">
    <text evidence="8">Lacks conserved residue(s) required for the propagation of feature annotation.</text>
</comment>
<dbReference type="GO" id="GO:0046872">
    <property type="term" value="F:metal ion binding"/>
    <property type="evidence" value="ECO:0007669"/>
    <property type="project" value="UniProtKB-UniRule"/>
</dbReference>
<gene>
    <name evidence="8" type="primary">nadK</name>
    <name evidence="9" type="ORF">JZ786_15115</name>
</gene>
<comment type="cofactor">
    <cofactor evidence="8">
        <name>a divalent metal cation</name>
        <dbReference type="ChEBI" id="CHEBI:60240"/>
    </cofactor>
</comment>
<organism evidence="9 10">
    <name type="scientific">Alicyclobacillus mengziensis</name>
    <dbReference type="NCBI Taxonomy" id="2931921"/>
    <lineage>
        <taxon>Bacteria</taxon>
        <taxon>Bacillati</taxon>
        <taxon>Bacillota</taxon>
        <taxon>Bacilli</taxon>
        <taxon>Bacillales</taxon>
        <taxon>Alicyclobacillaceae</taxon>
        <taxon>Alicyclobacillus</taxon>
    </lineage>
</organism>
<dbReference type="Pfam" id="PF20143">
    <property type="entry name" value="NAD_kinase_C"/>
    <property type="match status" value="1"/>
</dbReference>
<dbReference type="InterPro" id="IPR017437">
    <property type="entry name" value="ATP-NAD_kinase_PpnK-typ_C"/>
</dbReference>
<feature type="binding site" evidence="8">
    <location>
        <position position="165"/>
    </location>
    <ligand>
        <name>NAD(+)</name>
        <dbReference type="ChEBI" id="CHEBI:57540"/>
    </ligand>
</feature>
<dbReference type="GO" id="GO:0019674">
    <property type="term" value="P:NAD+ metabolic process"/>
    <property type="evidence" value="ECO:0007669"/>
    <property type="project" value="InterPro"/>
</dbReference>
<keyword evidence="5 8" id="KW-0521">NADP</keyword>
<feature type="binding site" evidence="8">
    <location>
        <position position="167"/>
    </location>
    <ligand>
        <name>NAD(+)</name>
        <dbReference type="ChEBI" id="CHEBI:57540"/>
    </ligand>
</feature>
<dbReference type="SUPFAM" id="SSF111331">
    <property type="entry name" value="NAD kinase/diacylglycerol kinase-like"/>
    <property type="match status" value="1"/>
</dbReference>
<evidence type="ECO:0000256" key="3">
    <source>
        <dbReference type="ARBA" id="ARBA00022777"/>
    </source>
</evidence>
<keyword evidence="1 8" id="KW-0808">Transferase</keyword>
<dbReference type="InterPro" id="IPR016064">
    <property type="entry name" value="NAD/diacylglycerol_kinase_sf"/>
</dbReference>
<comment type="catalytic activity">
    <reaction evidence="7 8">
        <text>NAD(+) + ATP = ADP + NADP(+) + H(+)</text>
        <dbReference type="Rhea" id="RHEA:18629"/>
        <dbReference type="ChEBI" id="CHEBI:15378"/>
        <dbReference type="ChEBI" id="CHEBI:30616"/>
        <dbReference type="ChEBI" id="CHEBI:57540"/>
        <dbReference type="ChEBI" id="CHEBI:58349"/>
        <dbReference type="ChEBI" id="CHEBI:456216"/>
        <dbReference type="EC" id="2.7.1.23"/>
    </reaction>
</comment>
<dbReference type="InterPro" id="IPR002504">
    <property type="entry name" value="NADK"/>
</dbReference>
<dbReference type="Proteomes" id="UP000663505">
    <property type="component" value="Chromosome"/>
</dbReference>
<keyword evidence="10" id="KW-1185">Reference proteome</keyword>
<evidence type="ECO:0000256" key="4">
    <source>
        <dbReference type="ARBA" id="ARBA00022840"/>
    </source>
</evidence>
<reference evidence="9 10" key="1">
    <citation type="submission" date="2021-02" db="EMBL/GenBank/DDBJ databases">
        <title>Alicyclobacillus curvatus sp. nov. and Alicyclobacillus mengziensis sp. nov., two acidophilic bacteria isolated from acid mine drainage.</title>
        <authorList>
            <person name="Huang Y."/>
        </authorList>
    </citation>
    <scope>NUCLEOTIDE SEQUENCE [LARGE SCALE GENOMIC DNA]</scope>
    <source>
        <strain evidence="9 10">S30H14</strain>
    </source>
</reference>
<feature type="binding site" evidence="8">
    <location>
        <begin position="137"/>
        <end position="138"/>
    </location>
    <ligand>
        <name>NAD(+)</name>
        <dbReference type="ChEBI" id="CHEBI:57540"/>
    </ligand>
</feature>
<feature type="binding site" evidence="8">
    <location>
        <position position="237"/>
    </location>
    <ligand>
        <name>NAD(+)</name>
        <dbReference type="ChEBI" id="CHEBI:57540"/>
    </ligand>
</feature>
<comment type="subcellular location">
    <subcellularLocation>
        <location evidence="8">Cytoplasm</location>
    </subcellularLocation>
</comment>
<name>A0A9X7VWM4_9BACL</name>
<keyword evidence="2 8" id="KW-0547">Nucleotide-binding</keyword>
<dbReference type="RefSeq" id="WP_206655240.1">
    <property type="nucleotide sequence ID" value="NZ_CP071182.1"/>
</dbReference>
<evidence type="ECO:0000256" key="8">
    <source>
        <dbReference type="HAMAP-Rule" id="MF_00361"/>
    </source>
</evidence>
<dbReference type="GO" id="GO:0006741">
    <property type="term" value="P:NADP+ biosynthetic process"/>
    <property type="evidence" value="ECO:0007669"/>
    <property type="project" value="UniProtKB-UniRule"/>
</dbReference>
<evidence type="ECO:0000256" key="6">
    <source>
        <dbReference type="ARBA" id="ARBA00023027"/>
    </source>
</evidence>
<dbReference type="EC" id="2.7.1.23" evidence="8"/>
<sequence length="282" mass="30449">MRTVGVVVNREKPGADATLKRLCDLLSSEGVAVVTADTEQLATDEVTGDMFQTVELAFILGGDGTLLGAARKLAPWNVPLLGINLGHLGFLSEADPGNLHDTVRRVVQQDYDLEKRLVLTATVLRRDEICASFLGINDVAIAKGSFARMVTVDVHVDDVWVDSFRGDGVLVSTPTGSTAYSLSCGGPIVVPHVQAILITPICPHTLVSRPCVIDSEQTIKLVVRAAHEDVGLTVDGQVGFPLLPDDVVTVGRSPVEVTLVKWRDREFFSVLRKKLRFADETV</sequence>
<evidence type="ECO:0000256" key="7">
    <source>
        <dbReference type="ARBA" id="ARBA00047925"/>
    </source>
</evidence>
<evidence type="ECO:0000256" key="5">
    <source>
        <dbReference type="ARBA" id="ARBA00022857"/>
    </source>
</evidence>
<comment type="function">
    <text evidence="8">Involved in the regulation of the intracellular balance of NAD and NADP, and is a key enzyme in the biosynthesis of NADP. Catalyzes specifically the phosphorylation on 2'-hydroxyl of the adenosine moiety of NAD to yield NADP.</text>
</comment>
<dbReference type="PANTHER" id="PTHR20275:SF0">
    <property type="entry name" value="NAD KINASE"/>
    <property type="match status" value="1"/>
</dbReference>
<dbReference type="Gene3D" id="3.40.50.10330">
    <property type="entry name" value="Probable inorganic polyphosphate/atp-NAD kinase, domain 1"/>
    <property type="match status" value="1"/>
</dbReference>
<feature type="binding site" evidence="8">
    <location>
        <position position="148"/>
    </location>
    <ligand>
        <name>NAD(+)</name>
        <dbReference type="ChEBI" id="CHEBI:57540"/>
    </ligand>
</feature>
<keyword evidence="8" id="KW-0963">Cytoplasm</keyword>
<accession>A0A9X7VWM4</accession>
<dbReference type="EMBL" id="CP071182">
    <property type="protein sequence ID" value="QSO45867.1"/>
    <property type="molecule type" value="Genomic_DNA"/>
</dbReference>
<protein>
    <recommendedName>
        <fullName evidence="8">NAD kinase</fullName>
        <ecNumber evidence="8">2.7.1.23</ecNumber>
    </recommendedName>
    <alternativeName>
        <fullName evidence="8">ATP-dependent NAD kinase</fullName>
    </alternativeName>
</protein>
<feature type="active site" description="Proton acceptor" evidence="8">
    <location>
        <position position="63"/>
    </location>
</feature>
<dbReference type="GO" id="GO:0005737">
    <property type="term" value="C:cytoplasm"/>
    <property type="evidence" value="ECO:0007669"/>
    <property type="project" value="UniProtKB-SubCell"/>
</dbReference>
<proteinExistence type="inferred from homology"/>
<comment type="similarity">
    <text evidence="8">Belongs to the NAD kinase family.</text>
</comment>